<keyword evidence="11 12" id="KW-0472">Membrane</keyword>
<keyword evidence="9" id="KW-0408">Iron</keyword>
<keyword evidence="7 12" id="KW-1133">Transmembrane helix</keyword>
<feature type="transmembrane region" description="Helical" evidence="12">
    <location>
        <begin position="134"/>
        <end position="153"/>
    </location>
</feature>
<evidence type="ECO:0000256" key="3">
    <source>
        <dbReference type="ARBA" id="ARBA00022475"/>
    </source>
</evidence>
<dbReference type="GO" id="GO:0004497">
    <property type="term" value="F:monooxygenase activity"/>
    <property type="evidence" value="ECO:0007669"/>
    <property type="project" value="UniProtKB-KW"/>
</dbReference>
<feature type="domain" description="Fatty acid desaturase" evidence="13">
    <location>
        <begin position="108"/>
        <end position="315"/>
    </location>
</feature>
<evidence type="ECO:0000256" key="5">
    <source>
        <dbReference type="ARBA" id="ARBA00022692"/>
    </source>
</evidence>
<evidence type="ECO:0000313" key="15">
    <source>
        <dbReference type="Proteomes" id="UP000322791"/>
    </source>
</evidence>
<feature type="transmembrane region" description="Helical" evidence="12">
    <location>
        <begin position="75"/>
        <end position="96"/>
    </location>
</feature>
<proteinExistence type="inferred from homology"/>
<dbReference type="Proteomes" id="UP000322791">
    <property type="component" value="Unassembled WGS sequence"/>
</dbReference>
<evidence type="ECO:0000256" key="8">
    <source>
        <dbReference type="ARBA" id="ARBA00023002"/>
    </source>
</evidence>
<evidence type="ECO:0000256" key="4">
    <source>
        <dbReference type="ARBA" id="ARBA00022519"/>
    </source>
</evidence>
<keyword evidence="8" id="KW-0560">Oxidoreductase</keyword>
<evidence type="ECO:0000256" key="7">
    <source>
        <dbReference type="ARBA" id="ARBA00022989"/>
    </source>
</evidence>
<comment type="similarity">
    <text evidence="2">Belongs to the fatty acid desaturase type 1 family. AlkB subfamily.</text>
</comment>
<dbReference type="GO" id="GO:0005886">
    <property type="term" value="C:plasma membrane"/>
    <property type="evidence" value="ECO:0007669"/>
    <property type="project" value="UniProtKB-SubCell"/>
</dbReference>
<name>A0A5D6UU48_9BACT</name>
<accession>A0A5D6UU48</accession>
<evidence type="ECO:0000256" key="2">
    <source>
        <dbReference type="ARBA" id="ARBA00010823"/>
    </source>
</evidence>
<dbReference type="PANTHER" id="PTHR38674:SF1">
    <property type="entry name" value="ALKANE 1-MONOOXYGENASE 1"/>
    <property type="match status" value="1"/>
</dbReference>
<keyword evidence="10 14" id="KW-0503">Monooxygenase</keyword>
<protein>
    <submittedName>
        <fullName evidence="14">Alkane 1-monooxygenase</fullName>
    </submittedName>
</protein>
<keyword evidence="15" id="KW-1185">Reference proteome</keyword>
<feature type="transmembrane region" description="Helical" evidence="12">
    <location>
        <begin position="103"/>
        <end position="122"/>
    </location>
</feature>
<organism evidence="14 15">
    <name type="scientific">Hymenobacter lutimineralis</name>
    <dbReference type="NCBI Taxonomy" id="2606448"/>
    <lineage>
        <taxon>Bacteria</taxon>
        <taxon>Pseudomonadati</taxon>
        <taxon>Bacteroidota</taxon>
        <taxon>Cytophagia</taxon>
        <taxon>Cytophagales</taxon>
        <taxon>Hymenobacteraceae</taxon>
        <taxon>Hymenobacter</taxon>
    </lineage>
</organism>
<keyword evidence="4" id="KW-0997">Cell inner membrane</keyword>
<evidence type="ECO:0000256" key="10">
    <source>
        <dbReference type="ARBA" id="ARBA00023033"/>
    </source>
</evidence>
<evidence type="ECO:0000256" key="1">
    <source>
        <dbReference type="ARBA" id="ARBA00004429"/>
    </source>
</evidence>
<sequence length="354" mass="40058">MLFNRQALSYSVAYLIPALTFVGLAAGGPWLWLSPVTIFGIIPLLDRPGRQQRQSRRKPPATAAAIPTASPIYNWLLYLNVPVLYGLWALFAHTLVSRPLSPAEVAGTMVTMGLSLGILGIGVGHELGHRSSRWAQVLAKLLLLTNLYLHFFIEHNRGHHRYVATPLDPATARLNEPFWLFFPRAVVGEYRSAWHLEQVRLAKQGLPWLSFANQMLRFQLLQLVVLAAVGLTLGGAVVAAWLGAAVVGLLLFQLVNYIEHYGLQRQLNPNGRYERVQPHHSWDSNHKLGRLLLYELTRHSDHHYLASRPYQALRYQPTSPRMPTGYPGMMMLAMLPPLWFRVMNKRIPQPMTLH</sequence>
<dbReference type="CDD" id="cd03512">
    <property type="entry name" value="Alkane-hydroxylase"/>
    <property type="match status" value="1"/>
</dbReference>
<evidence type="ECO:0000256" key="11">
    <source>
        <dbReference type="ARBA" id="ARBA00023136"/>
    </source>
</evidence>
<dbReference type="GO" id="GO:0046872">
    <property type="term" value="F:metal ion binding"/>
    <property type="evidence" value="ECO:0007669"/>
    <property type="project" value="UniProtKB-KW"/>
</dbReference>
<keyword evidence="3" id="KW-1003">Cell membrane</keyword>
<dbReference type="InterPro" id="IPR005804">
    <property type="entry name" value="FA_desaturase_dom"/>
</dbReference>
<evidence type="ECO:0000313" key="14">
    <source>
        <dbReference type="EMBL" id="TYZ05869.1"/>
    </source>
</evidence>
<dbReference type="GO" id="GO:0006629">
    <property type="term" value="P:lipid metabolic process"/>
    <property type="evidence" value="ECO:0007669"/>
    <property type="project" value="InterPro"/>
</dbReference>
<feature type="transmembrane region" description="Helical" evidence="12">
    <location>
        <begin position="223"/>
        <end position="252"/>
    </location>
</feature>
<dbReference type="RefSeq" id="WP_149072885.1">
    <property type="nucleotide sequence ID" value="NZ_VTHL01000035.1"/>
</dbReference>
<gene>
    <name evidence="14" type="ORF">FY528_20500</name>
</gene>
<comment type="subcellular location">
    <subcellularLocation>
        <location evidence="1">Cell inner membrane</location>
        <topology evidence="1">Multi-pass membrane protein</topology>
    </subcellularLocation>
</comment>
<dbReference type="InterPro" id="IPR033885">
    <property type="entry name" value="AlkB/XylM"/>
</dbReference>
<dbReference type="EMBL" id="VTHL01000035">
    <property type="protein sequence ID" value="TYZ05869.1"/>
    <property type="molecule type" value="Genomic_DNA"/>
</dbReference>
<dbReference type="PANTHER" id="PTHR38674">
    <property type="entry name" value="ALKANE 1-MONOOXYGENASE 1"/>
    <property type="match status" value="1"/>
</dbReference>
<evidence type="ECO:0000256" key="12">
    <source>
        <dbReference type="SAM" id="Phobius"/>
    </source>
</evidence>
<evidence type="ECO:0000256" key="6">
    <source>
        <dbReference type="ARBA" id="ARBA00022723"/>
    </source>
</evidence>
<reference evidence="14 15" key="1">
    <citation type="submission" date="2019-08" db="EMBL/GenBank/DDBJ databases">
        <authorList>
            <person name="Seo M.-J."/>
        </authorList>
    </citation>
    <scope>NUCLEOTIDE SEQUENCE [LARGE SCALE GENOMIC DNA]</scope>
    <source>
        <strain evidence="14 15">KIGAM108</strain>
    </source>
</reference>
<evidence type="ECO:0000256" key="9">
    <source>
        <dbReference type="ARBA" id="ARBA00023004"/>
    </source>
</evidence>
<keyword evidence="6" id="KW-0479">Metal-binding</keyword>
<feature type="transmembrane region" description="Helical" evidence="12">
    <location>
        <begin position="12"/>
        <end position="33"/>
    </location>
</feature>
<dbReference type="AlphaFoldDB" id="A0A5D6UU48"/>
<dbReference type="Pfam" id="PF00487">
    <property type="entry name" value="FA_desaturase"/>
    <property type="match status" value="1"/>
</dbReference>
<keyword evidence="5 12" id="KW-0812">Transmembrane</keyword>
<comment type="caution">
    <text evidence="14">The sequence shown here is derived from an EMBL/GenBank/DDBJ whole genome shotgun (WGS) entry which is preliminary data.</text>
</comment>
<evidence type="ECO:0000259" key="13">
    <source>
        <dbReference type="Pfam" id="PF00487"/>
    </source>
</evidence>